<accession>A0AAD1DLC1</accession>
<evidence type="ECO:0000313" key="4">
    <source>
        <dbReference type="Proteomes" id="UP000274073"/>
    </source>
</evidence>
<evidence type="ECO:0000313" key="3">
    <source>
        <dbReference type="EMBL" id="AZA95817.1"/>
    </source>
</evidence>
<dbReference type="EMBL" id="CP033915">
    <property type="protein sequence ID" value="AZA87317.1"/>
    <property type="molecule type" value="Genomic_DNA"/>
</dbReference>
<dbReference type="AlphaFoldDB" id="A0AAD1DLC1"/>
<reference evidence="4 5" key="1">
    <citation type="submission" date="2018-11" db="EMBL/GenBank/DDBJ databases">
        <title>Proposal to divide the Flavobacteriaceae and reorganize its genera based on Amino Acid Identity values calculated from whole genome sequences.</title>
        <authorList>
            <person name="Nicholson A.C."/>
            <person name="Gulvik C.A."/>
            <person name="Whitney A.M."/>
            <person name="Humrighouse B.W."/>
            <person name="Bell M."/>
            <person name="Holmes B."/>
            <person name="Steigerwalt A.G."/>
            <person name="Villarma A."/>
            <person name="Sheth M."/>
            <person name="Batra D."/>
            <person name="Pryor J."/>
            <person name="Bernardet J.-F."/>
            <person name="Hugo C."/>
            <person name="Kampfer P."/>
            <person name="Newman J."/>
            <person name="McQuiston J.R."/>
        </authorList>
    </citation>
    <scope>NUCLEOTIDE SEQUENCE [LARGE SCALE GENOMIC DNA]</scope>
    <source>
        <strain evidence="2 4">G0207</strain>
        <strain evidence="3 5">H5143</strain>
    </source>
</reference>
<keyword evidence="1" id="KW-0472">Membrane</keyword>
<evidence type="ECO:0000256" key="1">
    <source>
        <dbReference type="SAM" id="Phobius"/>
    </source>
</evidence>
<dbReference type="EMBL" id="CP033912">
    <property type="protein sequence ID" value="AZA95817.1"/>
    <property type="molecule type" value="Genomic_DNA"/>
</dbReference>
<keyword evidence="1" id="KW-0812">Transmembrane</keyword>
<proteinExistence type="predicted"/>
<dbReference type="Proteomes" id="UP000274073">
    <property type="component" value="Chromosome"/>
</dbReference>
<gene>
    <name evidence="2" type="ORF">EG349_11185</name>
    <name evidence="3" type="ORF">EG353_09640</name>
</gene>
<dbReference type="Proteomes" id="UP000281741">
    <property type="component" value="Chromosome"/>
</dbReference>
<keyword evidence="5" id="KW-1185">Reference proteome</keyword>
<keyword evidence="1" id="KW-1133">Transmembrane helix</keyword>
<organism evidence="2 4">
    <name type="scientific">Chryseobacterium shandongense</name>
    <dbReference type="NCBI Taxonomy" id="1493872"/>
    <lineage>
        <taxon>Bacteria</taxon>
        <taxon>Pseudomonadati</taxon>
        <taxon>Bacteroidota</taxon>
        <taxon>Flavobacteriia</taxon>
        <taxon>Flavobacteriales</taxon>
        <taxon>Weeksellaceae</taxon>
        <taxon>Chryseobacterium group</taxon>
        <taxon>Chryseobacterium</taxon>
    </lineage>
</organism>
<evidence type="ECO:0000313" key="2">
    <source>
        <dbReference type="EMBL" id="AZA87317.1"/>
    </source>
</evidence>
<protein>
    <submittedName>
        <fullName evidence="2">Uncharacterized protein</fullName>
    </submittedName>
</protein>
<sequence>MVAKFQRNLTGRFTQLFPSPDCRDILFIFGPAALPPGRKQKDKAESGKKLLIIFYFEVICFEHFSTLLAYSFKGNKNTLNYIMLSHLLKDT</sequence>
<feature type="transmembrane region" description="Helical" evidence="1">
    <location>
        <begin position="50"/>
        <end position="72"/>
    </location>
</feature>
<name>A0AAD1DLC1_9FLAO</name>
<evidence type="ECO:0000313" key="5">
    <source>
        <dbReference type="Proteomes" id="UP000281741"/>
    </source>
</evidence>